<evidence type="ECO:0000256" key="1">
    <source>
        <dbReference type="SAM" id="Coils"/>
    </source>
</evidence>
<evidence type="ECO:0000313" key="2">
    <source>
        <dbReference type="EMBL" id="MCU6705299.1"/>
    </source>
</evidence>
<dbReference type="EMBL" id="JAOQJZ010000004">
    <property type="protein sequence ID" value="MCU6705299.1"/>
    <property type="molecule type" value="Genomic_DNA"/>
</dbReference>
<dbReference type="Pfam" id="PF06152">
    <property type="entry name" value="Phage_min_cap2"/>
    <property type="match status" value="1"/>
</dbReference>
<feature type="coiled-coil region" evidence="1">
    <location>
        <begin position="309"/>
        <end position="352"/>
    </location>
</feature>
<gene>
    <name evidence="2" type="ORF">OCV57_05065</name>
</gene>
<dbReference type="Proteomes" id="UP001208131">
    <property type="component" value="Unassembled WGS sequence"/>
</dbReference>
<name>A0AAE3LH50_9FIRM</name>
<sequence length="556" mass="62161">MLTPQTLQKLPDDLIDLVSEVQTDIIKSIAKKLVKADYLTPSAEWQLYKASQLKMSTKEITAMLAEFTGKSKRQISKLYTDACKEAINNDAKIYRTYGKDCSAALRSVALSNTLKAGVKNANGMTKNLCKSMVESSQATVTHLMDKAWLKVQSGAFTYQDAIYDAVVELAKQGIATVTYPSGKTDWADVAVRRAVMTGISQTAGQMQLDLAAEMDCDLVEVTAHMGARPSHALWQGKVYSISGKSKKYPKLSTATGYGTGDGLKGWNCRHDFYPFFEGISERANLPVDVTENNRQYELSQKQRAMERSIRATKRRLAAYDGAISETEDEVLKRRLQNQFERHSAILKTKEKRLSEFCDTNDLYSEKDRVRVVGFNKSVSQKAVYGNNRYFVKQMKSYGIENPPKSLDIFENMKYNNSPECKLMNAYITSVKKGKFSPLVGYDHYKKLHNEINNSLVGLTTTNGIEITGQSDHFIERVIGVIKDPDTGKKRLGVELQDIQDALTNGKAMKPKISRDKNGNILYDEDGKPKISQLFVTDKCAVSINPETGVLIQCNPK</sequence>
<evidence type="ECO:0000313" key="3">
    <source>
        <dbReference type="Proteomes" id="UP001208131"/>
    </source>
</evidence>
<dbReference type="GO" id="GO:0005198">
    <property type="term" value="F:structural molecule activity"/>
    <property type="evidence" value="ECO:0007669"/>
    <property type="project" value="InterPro"/>
</dbReference>
<keyword evidence="1" id="KW-0175">Coiled coil</keyword>
<dbReference type="RefSeq" id="WP_051706956.1">
    <property type="nucleotide sequence ID" value="NZ_JAOQJZ010000004.1"/>
</dbReference>
<keyword evidence="3" id="KW-1185">Reference proteome</keyword>
<dbReference type="InterPro" id="IPR009319">
    <property type="entry name" value="Phage_A118_VSP1"/>
</dbReference>
<dbReference type="AlphaFoldDB" id="A0AAE3LH50"/>
<comment type="caution">
    <text evidence="2">The sequence shown here is derived from an EMBL/GenBank/DDBJ whole genome shotgun (WGS) entry which is preliminary data.</text>
</comment>
<protein>
    <submittedName>
        <fullName evidence="2">Phage minor capsid protein</fullName>
    </submittedName>
</protein>
<accession>A0AAE3LH50</accession>
<reference evidence="2 3" key="1">
    <citation type="journal article" date="2021" name="ISME Commun">
        <title>Automated analysis of genomic sequences facilitates high-throughput and comprehensive description of bacteria.</title>
        <authorList>
            <person name="Hitch T.C.A."/>
        </authorList>
    </citation>
    <scope>NUCLEOTIDE SEQUENCE [LARGE SCALE GENOMIC DNA]</scope>
    <source>
        <strain evidence="2 3">Sanger_31</strain>
    </source>
</reference>
<organism evidence="2 3">
    <name type="scientific">Hominimerdicola aceti</name>
    <dbReference type="NCBI Taxonomy" id="2981726"/>
    <lineage>
        <taxon>Bacteria</taxon>
        <taxon>Bacillati</taxon>
        <taxon>Bacillota</taxon>
        <taxon>Clostridia</taxon>
        <taxon>Eubacteriales</taxon>
        <taxon>Oscillospiraceae</taxon>
        <taxon>Hominimerdicola</taxon>
    </lineage>
</organism>
<proteinExistence type="predicted"/>